<dbReference type="Proteomes" id="UP000075881">
    <property type="component" value="Unassembled WGS sequence"/>
</dbReference>
<keyword evidence="2" id="KW-1185">Reference proteome</keyword>
<sequence length="179" mass="20100">MRPKNLFGAGKKFWGHTSLRYQSNDLQLSVRFRASRVDTFKLLNSSVPLLNLKKNLAQSSIHTRATRAKFSFRIPLTPPGNVYGELFRNRWPTCEQGAISTSPPHCHTRKDISKLSPPQIFNRSSYAPISKKYFRSIVNNPPAIAGVWNGVVVSFLLSASSSSLNVYHRKCNGQLNAPQ</sequence>
<protein>
    <submittedName>
        <fullName evidence="1">Uncharacterized protein</fullName>
    </submittedName>
</protein>
<dbReference type="EnsemblMetazoa" id="ACHR014389-RA">
    <property type="protein sequence ID" value="ACHR014389-PA"/>
    <property type="gene ID" value="ACHR014389"/>
</dbReference>
<name>A0A182KIY3_9DIPT</name>
<evidence type="ECO:0000313" key="2">
    <source>
        <dbReference type="Proteomes" id="UP000075881"/>
    </source>
</evidence>
<proteinExistence type="predicted"/>
<dbReference type="AlphaFoldDB" id="A0A182KIY3"/>
<evidence type="ECO:0000313" key="1">
    <source>
        <dbReference type="EnsemblMetazoa" id="ACHR014389-PA"/>
    </source>
</evidence>
<accession>A0A182KIY3</accession>
<organism evidence="1 2">
    <name type="scientific">Anopheles christyi</name>
    <dbReference type="NCBI Taxonomy" id="43041"/>
    <lineage>
        <taxon>Eukaryota</taxon>
        <taxon>Metazoa</taxon>
        <taxon>Ecdysozoa</taxon>
        <taxon>Arthropoda</taxon>
        <taxon>Hexapoda</taxon>
        <taxon>Insecta</taxon>
        <taxon>Pterygota</taxon>
        <taxon>Neoptera</taxon>
        <taxon>Endopterygota</taxon>
        <taxon>Diptera</taxon>
        <taxon>Nematocera</taxon>
        <taxon>Culicoidea</taxon>
        <taxon>Culicidae</taxon>
        <taxon>Anophelinae</taxon>
        <taxon>Anopheles</taxon>
    </lineage>
</organism>
<dbReference type="VEuPathDB" id="VectorBase:ACHR014389"/>
<reference evidence="1" key="2">
    <citation type="submission" date="2020-05" db="UniProtKB">
        <authorList>
            <consortium name="EnsemblMetazoa"/>
        </authorList>
    </citation>
    <scope>IDENTIFICATION</scope>
    <source>
        <strain evidence="1">ACHKN1017</strain>
    </source>
</reference>
<reference evidence="2" key="1">
    <citation type="submission" date="2013-03" db="EMBL/GenBank/DDBJ databases">
        <title>The Genome Sequence of Anopheles christyi ACHKN1017.</title>
        <authorList>
            <consortium name="The Broad Institute Genomics Platform"/>
            <person name="Neafsey D.E."/>
            <person name="Besansky N."/>
            <person name="Walker B."/>
            <person name="Young S.K."/>
            <person name="Zeng Q."/>
            <person name="Gargeya S."/>
            <person name="Fitzgerald M."/>
            <person name="Haas B."/>
            <person name="Abouelleil A."/>
            <person name="Allen A.W."/>
            <person name="Alvarado L."/>
            <person name="Arachchi H.M."/>
            <person name="Berlin A.M."/>
            <person name="Chapman S.B."/>
            <person name="Gainer-Dewar J."/>
            <person name="Goldberg J."/>
            <person name="Griggs A."/>
            <person name="Gujja S."/>
            <person name="Hansen M."/>
            <person name="Howarth C."/>
            <person name="Imamovic A."/>
            <person name="Ireland A."/>
            <person name="Larimer J."/>
            <person name="McCowan C."/>
            <person name="Murphy C."/>
            <person name="Pearson M."/>
            <person name="Poon T.W."/>
            <person name="Priest M."/>
            <person name="Roberts A."/>
            <person name="Saif S."/>
            <person name="Shea T."/>
            <person name="Sisk P."/>
            <person name="Sykes S."/>
            <person name="Wortman J."/>
            <person name="Nusbaum C."/>
            <person name="Birren B."/>
        </authorList>
    </citation>
    <scope>NUCLEOTIDE SEQUENCE [LARGE SCALE GENOMIC DNA]</scope>
    <source>
        <strain evidence="2">ACHKN1017</strain>
    </source>
</reference>